<dbReference type="EMBL" id="CM037162">
    <property type="protein sequence ID" value="KAH7862255.1"/>
    <property type="molecule type" value="Genomic_DNA"/>
</dbReference>
<evidence type="ECO:0000313" key="1">
    <source>
        <dbReference type="EMBL" id="KAH7862255.1"/>
    </source>
</evidence>
<dbReference type="Proteomes" id="UP000828048">
    <property type="component" value="Chromosome 12"/>
</dbReference>
<accession>A0ACB7Z932</accession>
<name>A0ACB7Z932_9ERIC</name>
<proteinExistence type="predicted"/>
<keyword evidence="2" id="KW-1185">Reference proteome</keyword>
<evidence type="ECO:0000313" key="2">
    <source>
        <dbReference type="Proteomes" id="UP000828048"/>
    </source>
</evidence>
<comment type="caution">
    <text evidence="1">The sequence shown here is derived from an EMBL/GenBank/DDBJ whole genome shotgun (WGS) entry which is preliminary data.</text>
</comment>
<organism evidence="1 2">
    <name type="scientific">Vaccinium darrowii</name>
    <dbReference type="NCBI Taxonomy" id="229202"/>
    <lineage>
        <taxon>Eukaryota</taxon>
        <taxon>Viridiplantae</taxon>
        <taxon>Streptophyta</taxon>
        <taxon>Embryophyta</taxon>
        <taxon>Tracheophyta</taxon>
        <taxon>Spermatophyta</taxon>
        <taxon>Magnoliopsida</taxon>
        <taxon>eudicotyledons</taxon>
        <taxon>Gunneridae</taxon>
        <taxon>Pentapetalae</taxon>
        <taxon>asterids</taxon>
        <taxon>Ericales</taxon>
        <taxon>Ericaceae</taxon>
        <taxon>Vaccinioideae</taxon>
        <taxon>Vaccinieae</taxon>
        <taxon>Vaccinium</taxon>
    </lineage>
</organism>
<reference evidence="1 2" key="1">
    <citation type="journal article" date="2021" name="Hortic Res">
        <title>High-quality reference genome and annotation aids understanding of berry development for evergreen blueberry (Vaccinium darrowii).</title>
        <authorList>
            <person name="Yu J."/>
            <person name="Hulse-Kemp A.M."/>
            <person name="Babiker E."/>
            <person name="Staton M."/>
        </authorList>
    </citation>
    <scope>NUCLEOTIDE SEQUENCE [LARGE SCALE GENOMIC DNA]</scope>
    <source>
        <strain evidence="2">cv. NJ 8807/NJ 8810</strain>
        <tissue evidence="1">Young leaf</tissue>
    </source>
</reference>
<protein>
    <submittedName>
        <fullName evidence="1">Uncharacterized protein</fullName>
    </submittedName>
</protein>
<sequence>MTLFSKCVSRKVHEHQQHDQQDCEADGLWTKLTVWRKSLVFSCQGFTVIDSHGSLVFRVDNYTGRPEEVTLMDGSGMPTLTLRHRKKLRLVDTWLVYEGEDGEHSSKKPIIGCVRKHINILRPNSKVLARVYCGPSDKKFAYTIEGSYVHRSCWVLDESKRVVAEIRRKESMNGGVSFGLEVFHLIVRPGFSLSFAMAIVLILDQMFS</sequence>
<gene>
    <name evidence="1" type="ORF">Vadar_002149</name>
</gene>